<organism evidence="3 4">
    <name type="scientific">Ectocarpus siliculosus</name>
    <name type="common">Brown alga</name>
    <name type="synonym">Conferva siliculosa</name>
    <dbReference type="NCBI Taxonomy" id="2880"/>
    <lineage>
        <taxon>Eukaryota</taxon>
        <taxon>Sar</taxon>
        <taxon>Stramenopiles</taxon>
        <taxon>Ochrophyta</taxon>
        <taxon>PX clade</taxon>
        <taxon>Phaeophyceae</taxon>
        <taxon>Ectocarpales</taxon>
        <taxon>Ectocarpaceae</taxon>
        <taxon>Ectocarpus</taxon>
    </lineage>
</organism>
<feature type="domain" description="DUF676" evidence="2">
    <location>
        <begin position="64"/>
        <end position="288"/>
    </location>
</feature>
<dbReference type="EMBL" id="FN649744">
    <property type="protein sequence ID" value="CBJ48764.1"/>
    <property type="molecule type" value="Genomic_DNA"/>
</dbReference>
<dbReference type="eggNOG" id="KOG4372">
    <property type="taxonomic scope" value="Eukaryota"/>
</dbReference>
<dbReference type="InParanoid" id="D7G287"/>
<dbReference type="OrthoDB" id="273452at2759"/>
<dbReference type="PANTHER" id="PTHR12482">
    <property type="entry name" value="LIPASE ROG1-RELATED-RELATED"/>
    <property type="match status" value="1"/>
</dbReference>
<dbReference type="Proteomes" id="UP000002630">
    <property type="component" value="Linkage Group LG19"/>
</dbReference>
<proteinExistence type="predicted"/>
<sequence length="486" mass="49796">MSATPPPPPPAAAAVTRAAKPDVADATVAGSERPHLPPPALAADATTAAAPGVDTKVDDKGLPAHLVVLAHGLSGTPEDLTYLKQSLEREGGSEILVHSARRNEGKTKDGVVEGGSRLAEEILEVVQSTPSLSRISLVGNSLGGLYVRYAAKLLYRDETTGGDGGTGATVAGLSPSVFMTIATPHLGVRRFTYVPLPSPLHSLAGVFVGKTGHDLFLSRKKGGSGGGGGEAGGEAAATAPAAAAKDGRENSLLYNMATTKDFLRPLKAFRWRRAYANRRGDFMVPYGTAAFVEPDEGDGSDASPSGRDGAKTGEEEEEEQDVSESDAVVSRGVSSPPDGAAAALADGTESFTFADRLLGAKNAAIVGVSRVSAAGAAAAAAAARTDSDSGVGDRAGAAKKEEALTRKSMEEEMAAGLNSCGWEKVSVDFGGVAPFSHNKICALSRTAITTALYGSGRSVVDHAAAFLVKRDRETNDDDDDDRGNPS</sequence>
<protein>
    <submittedName>
        <fullName evidence="3">Serine esterase</fullName>
    </submittedName>
</protein>
<feature type="compositionally biased region" description="Pro residues" evidence="1">
    <location>
        <begin position="1"/>
        <end position="11"/>
    </location>
</feature>
<name>D7G287_ECTSI</name>
<dbReference type="Gene3D" id="3.40.50.1820">
    <property type="entry name" value="alpha/beta hydrolase"/>
    <property type="match status" value="1"/>
</dbReference>
<dbReference type="Pfam" id="PF05057">
    <property type="entry name" value="DUF676"/>
    <property type="match status" value="1"/>
</dbReference>
<feature type="region of interest" description="Disordered" evidence="1">
    <location>
        <begin position="293"/>
        <end position="341"/>
    </location>
</feature>
<accession>D7G287</accession>
<dbReference type="EMBL" id="FN648674">
    <property type="protein sequence ID" value="CBJ48764.1"/>
    <property type="molecule type" value="Genomic_DNA"/>
</dbReference>
<feature type="compositionally biased region" description="Acidic residues" evidence="1">
    <location>
        <begin position="314"/>
        <end position="324"/>
    </location>
</feature>
<gene>
    <name evidence="3" type="ORF">Esi_0047_0061</name>
</gene>
<dbReference type="InterPro" id="IPR044294">
    <property type="entry name" value="Lipase-like"/>
</dbReference>
<evidence type="ECO:0000313" key="4">
    <source>
        <dbReference type="Proteomes" id="UP000002630"/>
    </source>
</evidence>
<keyword evidence="4" id="KW-1185">Reference proteome</keyword>
<dbReference type="InterPro" id="IPR029058">
    <property type="entry name" value="AB_hydrolase_fold"/>
</dbReference>
<dbReference type="AlphaFoldDB" id="D7G287"/>
<evidence type="ECO:0000313" key="3">
    <source>
        <dbReference type="EMBL" id="CBJ48764.1"/>
    </source>
</evidence>
<dbReference type="PANTHER" id="PTHR12482:SF62">
    <property type="entry name" value="LIPASE ROG1-RELATED"/>
    <property type="match status" value="1"/>
</dbReference>
<feature type="region of interest" description="Disordered" evidence="1">
    <location>
        <begin position="1"/>
        <end position="40"/>
    </location>
</feature>
<evidence type="ECO:0000256" key="1">
    <source>
        <dbReference type="SAM" id="MobiDB-lite"/>
    </source>
</evidence>
<reference evidence="3 4" key="1">
    <citation type="journal article" date="2010" name="Nature">
        <title>The Ectocarpus genome and the independent evolution of multicellularity in brown algae.</title>
        <authorList>
            <person name="Cock J.M."/>
            <person name="Sterck L."/>
            <person name="Rouze P."/>
            <person name="Scornet D."/>
            <person name="Allen A.E."/>
            <person name="Amoutzias G."/>
            <person name="Anthouard V."/>
            <person name="Artiguenave F."/>
            <person name="Aury J.M."/>
            <person name="Badger J.H."/>
            <person name="Beszteri B."/>
            <person name="Billiau K."/>
            <person name="Bonnet E."/>
            <person name="Bothwell J.H."/>
            <person name="Bowler C."/>
            <person name="Boyen C."/>
            <person name="Brownlee C."/>
            <person name="Carrano C.J."/>
            <person name="Charrier B."/>
            <person name="Cho G.Y."/>
            <person name="Coelho S.M."/>
            <person name="Collen J."/>
            <person name="Corre E."/>
            <person name="Da Silva C."/>
            <person name="Delage L."/>
            <person name="Delaroque N."/>
            <person name="Dittami S.M."/>
            <person name="Doulbeau S."/>
            <person name="Elias M."/>
            <person name="Farnham G."/>
            <person name="Gachon C.M."/>
            <person name="Gschloessl B."/>
            <person name="Heesch S."/>
            <person name="Jabbari K."/>
            <person name="Jubin C."/>
            <person name="Kawai H."/>
            <person name="Kimura K."/>
            <person name="Kloareg B."/>
            <person name="Kupper F.C."/>
            <person name="Lang D."/>
            <person name="Le Bail A."/>
            <person name="Leblanc C."/>
            <person name="Lerouge P."/>
            <person name="Lohr M."/>
            <person name="Lopez P.J."/>
            <person name="Martens C."/>
            <person name="Maumus F."/>
            <person name="Michel G."/>
            <person name="Miranda-Saavedra D."/>
            <person name="Morales J."/>
            <person name="Moreau H."/>
            <person name="Motomura T."/>
            <person name="Nagasato C."/>
            <person name="Napoli C.A."/>
            <person name="Nelson D.R."/>
            <person name="Nyvall-Collen P."/>
            <person name="Peters A.F."/>
            <person name="Pommier C."/>
            <person name="Potin P."/>
            <person name="Poulain J."/>
            <person name="Quesneville H."/>
            <person name="Read B."/>
            <person name="Rensing S.A."/>
            <person name="Ritter A."/>
            <person name="Rousvoal S."/>
            <person name="Samanta M."/>
            <person name="Samson G."/>
            <person name="Schroeder D.C."/>
            <person name="Segurens B."/>
            <person name="Strittmatter M."/>
            <person name="Tonon T."/>
            <person name="Tregear J.W."/>
            <person name="Valentin K."/>
            <person name="von Dassow P."/>
            <person name="Yamagishi T."/>
            <person name="Van de Peer Y."/>
            <person name="Wincker P."/>
        </authorList>
    </citation>
    <scope>NUCLEOTIDE SEQUENCE [LARGE SCALE GENOMIC DNA]</scope>
    <source>
        <strain evidence="4">Ec32 / CCAP1310/4</strain>
    </source>
</reference>
<evidence type="ECO:0000259" key="2">
    <source>
        <dbReference type="Pfam" id="PF05057"/>
    </source>
</evidence>
<dbReference type="InterPro" id="IPR007751">
    <property type="entry name" value="DUF676_lipase-like"/>
</dbReference>
<dbReference type="SUPFAM" id="SSF53474">
    <property type="entry name" value="alpha/beta-Hydrolases"/>
    <property type="match status" value="1"/>
</dbReference>